<dbReference type="EnsemblBacteria" id="ABC24088">
    <property type="protein sequence ID" value="ABC24088"/>
    <property type="gene ID" value="Rru_A3293"/>
</dbReference>
<dbReference type="HOGENOM" id="CLU_929570_0_0_5"/>
<evidence type="ECO:0000313" key="2">
    <source>
        <dbReference type="Proteomes" id="UP000001929"/>
    </source>
</evidence>
<dbReference type="EMBL" id="CP000230">
    <property type="protein sequence ID" value="ABC24088.1"/>
    <property type="molecule type" value="Genomic_DNA"/>
</dbReference>
<dbReference type="KEGG" id="rru:Rru_A3293"/>
<dbReference type="PATRIC" id="fig|269796.9.peg.3411"/>
<gene>
    <name evidence="1" type="ordered locus">Rru_A3293</name>
</gene>
<dbReference type="Proteomes" id="UP000001929">
    <property type="component" value="Chromosome"/>
</dbReference>
<dbReference type="STRING" id="269796.Rru_A3293"/>
<dbReference type="RefSeq" id="WP_011391041.1">
    <property type="nucleotide sequence ID" value="NC_007643.1"/>
</dbReference>
<sequence>METRHLPPISVVGFHGGAVEGTVERVRRTLPQTRVLSSLADDLAAESALVILVVGAFCPVNALAAAVSDVVERAGVLVVLDSPDDALGLAAMRAGADDWIAADLLEPEVMIQRILERRRAASEHQLALDSTLRAEEADRLDKMVGGTPTPTTARTFGSRPLREGLPEVFASAVLSLNTLIDQAIDERIFGPGAGTDAGLRALADSLGFARASPRDVIDLYVTMLRGAEERPTPRRQALAAEEGRLIALQLMGHLVTHYRLRVIGAPGRTLGRGRR</sequence>
<dbReference type="eggNOG" id="COG2197">
    <property type="taxonomic scope" value="Bacteria"/>
</dbReference>
<keyword evidence="2" id="KW-1185">Reference proteome</keyword>
<protein>
    <submittedName>
        <fullName evidence="1">Two-component response regulator (NarL subfamily)</fullName>
    </submittedName>
</protein>
<name>Q2RP57_RHORT</name>
<reference evidence="1 2" key="1">
    <citation type="journal article" date="2011" name="Stand. Genomic Sci.">
        <title>Complete genome sequence of Rhodospirillum rubrum type strain (S1).</title>
        <authorList>
            <person name="Munk A.C."/>
            <person name="Copeland A."/>
            <person name="Lucas S."/>
            <person name="Lapidus A."/>
            <person name="Del Rio T.G."/>
            <person name="Barry K."/>
            <person name="Detter J.C."/>
            <person name="Hammon N."/>
            <person name="Israni S."/>
            <person name="Pitluck S."/>
            <person name="Brettin T."/>
            <person name="Bruce D."/>
            <person name="Han C."/>
            <person name="Tapia R."/>
            <person name="Gilna P."/>
            <person name="Schmutz J."/>
            <person name="Larimer F."/>
            <person name="Land M."/>
            <person name="Kyrpides N.C."/>
            <person name="Mavromatis K."/>
            <person name="Richardson P."/>
            <person name="Rohde M."/>
            <person name="Goker M."/>
            <person name="Klenk H.P."/>
            <person name="Zhang Y."/>
            <person name="Roberts G.P."/>
            <person name="Reslewic S."/>
            <person name="Schwartz D.C."/>
        </authorList>
    </citation>
    <scope>NUCLEOTIDE SEQUENCE [LARGE SCALE GENOMIC DNA]</scope>
    <source>
        <strain evidence="2">ATCC 11170 / ATH 1.1.1 / DSM 467 / LMG 4362 / NCIMB 8255 / S1</strain>
    </source>
</reference>
<evidence type="ECO:0000313" key="1">
    <source>
        <dbReference type="EMBL" id="ABC24088.1"/>
    </source>
</evidence>
<proteinExistence type="predicted"/>
<dbReference type="AlphaFoldDB" id="Q2RP57"/>
<accession>Q2RP57</accession>
<organism evidence="1 2">
    <name type="scientific">Rhodospirillum rubrum (strain ATCC 11170 / ATH 1.1.1 / DSM 467 / LMG 4362 / NCIMB 8255 / S1)</name>
    <dbReference type="NCBI Taxonomy" id="269796"/>
    <lineage>
        <taxon>Bacteria</taxon>
        <taxon>Pseudomonadati</taxon>
        <taxon>Pseudomonadota</taxon>
        <taxon>Alphaproteobacteria</taxon>
        <taxon>Rhodospirillales</taxon>
        <taxon>Rhodospirillaceae</taxon>
        <taxon>Rhodospirillum</taxon>
    </lineage>
</organism>